<dbReference type="OrthoDB" id="8744624at2759"/>
<name>A0A4C1X2D6_EUMVA</name>
<accession>A0A4C1X2D6</accession>
<comment type="caution">
    <text evidence="2">The sequence shown here is derived from an EMBL/GenBank/DDBJ whole genome shotgun (WGS) entry which is preliminary data.</text>
</comment>
<protein>
    <submittedName>
        <fullName evidence="2">Uncharacterized protein</fullName>
    </submittedName>
</protein>
<evidence type="ECO:0000256" key="1">
    <source>
        <dbReference type="SAM" id="MobiDB-lite"/>
    </source>
</evidence>
<dbReference type="STRING" id="151549.A0A4C1X2D6"/>
<dbReference type="EMBL" id="BGZK01000694">
    <property type="protein sequence ID" value="GBP56487.1"/>
    <property type="molecule type" value="Genomic_DNA"/>
</dbReference>
<evidence type="ECO:0000313" key="2">
    <source>
        <dbReference type="EMBL" id="GBP56487.1"/>
    </source>
</evidence>
<sequence>MKSELPTAGTCEKDYGQKNKQPYFPIFGEQHPRPPRSRPKDAQGTVRACTACHHHLLQQWHSYQRTKSSRFLNFRPGVLKFTSDQRELPLIDETPAPDAVCPPLVVCRLKSAHAVAGVCATIMYRCHES</sequence>
<evidence type="ECO:0000313" key="3">
    <source>
        <dbReference type="Proteomes" id="UP000299102"/>
    </source>
</evidence>
<gene>
    <name evidence="2" type="ORF">EVAR_42679_1</name>
</gene>
<feature type="region of interest" description="Disordered" evidence="1">
    <location>
        <begin position="1"/>
        <end position="44"/>
    </location>
</feature>
<organism evidence="2 3">
    <name type="scientific">Eumeta variegata</name>
    <name type="common">Bagworm moth</name>
    <name type="synonym">Eumeta japonica</name>
    <dbReference type="NCBI Taxonomy" id="151549"/>
    <lineage>
        <taxon>Eukaryota</taxon>
        <taxon>Metazoa</taxon>
        <taxon>Ecdysozoa</taxon>
        <taxon>Arthropoda</taxon>
        <taxon>Hexapoda</taxon>
        <taxon>Insecta</taxon>
        <taxon>Pterygota</taxon>
        <taxon>Neoptera</taxon>
        <taxon>Endopterygota</taxon>
        <taxon>Lepidoptera</taxon>
        <taxon>Glossata</taxon>
        <taxon>Ditrysia</taxon>
        <taxon>Tineoidea</taxon>
        <taxon>Psychidae</taxon>
        <taxon>Oiketicinae</taxon>
        <taxon>Eumeta</taxon>
    </lineage>
</organism>
<dbReference type="AlphaFoldDB" id="A0A4C1X2D6"/>
<dbReference type="PANTHER" id="PTHR40240">
    <property type="entry name" value="PLEXUS, ISOFORM A"/>
    <property type="match status" value="1"/>
</dbReference>
<proteinExistence type="predicted"/>
<keyword evidence="3" id="KW-1185">Reference proteome</keyword>
<dbReference type="PANTHER" id="PTHR40240:SF1">
    <property type="entry name" value="PLEXUS, ISOFORM A"/>
    <property type="match status" value="1"/>
</dbReference>
<dbReference type="Proteomes" id="UP000299102">
    <property type="component" value="Unassembled WGS sequence"/>
</dbReference>
<reference evidence="2 3" key="1">
    <citation type="journal article" date="2019" name="Commun. Biol.">
        <title>The bagworm genome reveals a unique fibroin gene that provides high tensile strength.</title>
        <authorList>
            <person name="Kono N."/>
            <person name="Nakamura H."/>
            <person name="Ohtoshi R."/>
            <person name="Tomita M."/>
            <person name="Numata K."/>
            <person name="Arakawa K."/>
        </authorList>
    </citation>
    <scope>NUCLEOTIDE SEQUENCE [LARGE SCALE GENOMIC DNA]</scope>
</reference>